<dbReference type="EMBL" id="CM047583">
    <property type="protein sequence ID" value="KAI9912867.1"/>
    <property type="molecule type" value="Genomic_DNA"/>
</dbReference>
<keyword evidence="2" id="KW-1185">Reference proteome</keyword>
<organism evidence="1 2">
    <name type="scientific">Peronosclerospora sorghi</name>
    <dbReference type="NCBI Taxonomy" id="230839"/>
    <lineage>
        <taxon>Eukaryota</taxon>
        <taxon>Sar</taxon>
        <taxon>Stramenopiles</taxon>
        <taxon>Oomycota</taxon>
        <taxon>Peronosporomycetes</taxon>
        <taxon>Peronosporales</taxon>
        <taxon>Peronosporaceae</taxon>
        <taxon>Peronosclerospora</taxon>
    </lineage>
</organism>
<evidence type="ECO:0000313" key="1">
    <source>
        <dbReference type="EMBL" id="KAI9912867.1"/>
    </source>
</evidence>
<reference evidence="1 2" key="1">
    <citation type="journal article" date="2022" name="bioRxiv">
        <title>The genome of the oomycete Peronosclerospora sorghi, a cosmopolitan pathogen of maize and sorghum, is inflated with dispersed pseudogenes.</title>
        <authorList>
            <person name="Fletcher K."/>
            <person name="Martin F."/>
            <person name="Isakeit T."/>
            <person name="Cavanaugh K."/>
            <person name="Magill C."/>
            <person name="Michelmore R."/>
        </authorList>
    </citation>
    <scope>NUCLEOTIDE SEQUENCE [LARGE SCALE GENOMIC DNA]</scope>
    <source>
        <strain evidence="1">P6</strain>
    </source>
</reference>
<proteinExistence type="predicted"/>
<evidence type="ECO:0000313" key="2">
    <source>
        <dbReference type="Proteomes" id="UP001163321"/>
    </source>
</evidence>
<name>A0ACC0W344_9STRA</name>
<gene>
    <name evidence="1" type="ORF">PsorP6_005877</name>
</gene>
<comment type="caution">
    <text evidence="1">The sequence shown here is derived from an EMBL/GenBank/DDBJ whole genome shotgun (WGS) entry which is preliminary data.</text>
</comment>
<accession>A0ACC0W344</accession>
<sequence length="172" mass="19458">MQHVGVKIKQIELVIQEIAAVLHIGNVNFQLEAVVDAERCSFRNPESLQIACHLLGLDTARVEHALCYKLLQKKAPGGKIESYEAPQNVSQATTQRDSIAKAVYDRLFDFLVERVNHALDIEKKAEKIGEMLAIKDMVTIGIIDIYGFNVFDRNKFEHFCINSKRIVSSCRD</sequence>
<dbReference type="Proteomes" id="UP001163321">
    <property type="component" value="Chromosome 4"/>
</dbReference>
<protein>
    <submittedName>
        <fullName evidence="1">Uncharacterized protein</fullName>
    </submittedName>
</protein>